<proteinExistence type="predicted"/>
<protein>
    <submittedName>
        <fullName evidence="6">MFS family permease</fullName>
    </submittedName>
</protein>
<evidence type="ECO:0000256" key="1">
    <source>
        <dbReference type="ARBA" id="ARBA00022692"/>
    </source>
</evidence>
<sequence>MIDASVMPHATGRWRMLAIICVGVVGVLATWFSATAIVPELIRVWQLSPGQAAWLTNAVQLGFVVGAVGASLVNLPDILPMHRLMTGAALLAASSNAALLVVGPDTAVIARFVTGVALAGVYPPALKLMATWFVKGRGLALGFLIGALTFGSSMPHLVRAVADGVDWHSVVWATSASALGGALIFGLFVREGPNPFGRATFNPRQSLTVFTDRPLLLANIGYFGHMWELYAMWAWFLAFAAAAQAGVHPFPFGSPSMLSFVVVASGVIGCLAGGWLSDRIGRCLTCAGMMIVSGACAMLIGVFFDGPPLLLVLLALLWGVTVIGDSAQFSAAVTELADSAFVGTALALQMGIGFGLTVVSIWALPIFAQWIGGWQWAFLFLVPGPVIGTWAMLTLRGRPEAQKLAGGAR</sequence>
<evidence type="ECO:0000313" key="7">
    <source>
        <dbReference type="Proteomes" id="UP000541426"/>
    </source>
</evidence>
<dbReference type="EMBL" id="JACIEJ010000009">
    <property type="protein sequence ID" value="MBB3987199.1"/>
    <property type="molecule type" value="Genomic_DNA"/>
</dbReference>
<dbReference type="InterPro" id="IPR020846">
    <property type="entry name" value="MFS_dom"/>
</dbReference>
<keyword evidence="7" id="KW-1185">Reference proteome</keyword>
<dbReference type="PROSITE" id="PS50850">
    <property type="entry name" value="MFS"/>
    <property type="match status" value="1"/>
</dbReference>
<evidence type="ECO:0000256" key="2">
    <source>
        <dbReference type="ARBA" id="ARBA00022989"/>
    </source>
</evidence>
<dbReference type="InterPro" id="IPR036259">
    <property type="entry name" value="MFS_trans_sf"/>
</dbReference>
<dbReference type="PANTHER" id="PTHR23521:SF3">
    <property type="entry name" value="MFS TRANSPORTER"/>
    <property type="match status" value="1"/>
</dbReference>
<dbReference type="Gene3D" id="1.20.1250.20">
    <property type="entry name" value="MFS general substrate transporter like domains"/>
    <property type="match status" value="2"/>
</dbReference>
<feature type="transmembrane region" description="Helical" evidence="4">
    <location>
        <begin position="84"/>
        <end position="102"/>
    </location>
</feature>
<feature type="transmembrane region" description="Helical" evidence="4">
    <location>
        <begin position="108"/>
        <end position="126"/>
    </location>
</feature>
<dbReference type="Proteomes" id="UP000541426">
    <property type="component" value="Unassembled WGS sequence"/>
</dbReference>
<keyword evidence="1 4" id="KW-0812">Transmembrane</keyword>
<feature type="transmembrane region" description="Helical" evidence="4">
    <location>
        <begin position="256"/>
        <end position="276"/>
    </location>
</feature>
<evidence type="ECO:0000256" key="3">
    <source>
        <dbReference type="ARBA" id="ARBA00023136"/>
    </source>
</evidence>
<gene>
    <name evidence="6" type="ORF">GGQ68_003545</name>
</gene>
<accession>A0A7W6GVD1</accession>
<dbReference type="GO" id="GO:0005886">
    <property type="term" value="C:plasma membrane"/>
    <property type="evidence" value="ECO:0007669"/>
    <property type="project" value="TreeGrafter"/>
</dbReference>
<evidence type="ECO:0000313" key="6">
    <source>
        <dbReference type="EMBL" id="MBB3987199.1"/>
    </source>
</evidence>
<organism evidence="6 7">
    <name type="scientific">Sagittula marina</name>
    <dbReference type="NCBI Taxonomy" id="943940"/>
    <lineage>
        <taxon>Bacteria</taxon>
        <taxon>Pseudomonadati</taxon>
        <taxon>Pseudomonadota</taxon>
        <taxon>Alphaproteobacteria</taxon>
        <taxon>Rhodobacterales</taxon>
        <taxon>Roseobacteraceae</taxon>
        <taxon>Sagittula</taxon>
    </lineage>
</organism>
<dbReference type="GO" id="GO:0022857">
    <property type="term" value="F:transmembrane transporter activity"/>
    <property type="evidence" value="ECO:0007669"/>
    <property type="project" value="InterPro"/>
</dbReference>
<name>A0A7W6GVD1_9RHOB</name>
<keyword evidence="3 4" id="KW-0472">Membrane</keyword>
<feature type="transmembrane region" description="Helical" evidence="4">
    <location>
        <begin position="170"/>
        <end position="189"/>
    </location>
</feature>
<dbReference type="SUPFAM" id="SSF103473">
    <property type="entry name" value="MFS general substrate transporter"/>
    <property type="match status" value="1"/>
</dbReference>
<feature type="transmembrane region" description="Helical" evidence="4">
    <location>
        <begin position="283"/>
        <end position="304"/>
    </location>
</feature>
<comment type="caution">
    <text evidence="6">The sequence shown here is derived from an EMBL/GenBank/DDBJ whole genome shotgun (WGS) entry which is preliminary data.</text>
</comment>
<evidence type="ECO:0000259" key="5">
    <source>
        <dbReference type="PROSITE" id="PS50850"/>
    </source>
</evidence>
<reference evidence="6 7" key="1">
    <citation type="submission" date="2020-08" db="EMBL/GenBank/DDBJ databases">
        <title>Genomic Encyclopedia of Type Strains, Phase IV (KMG-IV): sequencing the most valuable type-strain genomes for metagenomic binning, comparative biology and taxonomic classification.</title>
        <authorList>
            <person name="Goeker M."/>
        </authorList>
    </citation>
    <scope>NUCLEOTIDE SEQUENCE [LARGE SCALE GENOMIC DNA]</scope>
    <source>
        <strain evidence="6 7">DSM 102235</strain>
    </source>
</reference>
<evidence type="ECO:0000256" key="4">
    <source>
        <dbReference type="SAM" id="Phobius"/>
    </source>
</evidence>
<dbReference type="PANTHER" id="PTHR23521">
    <property type="entry name" value="TRANSPORTER MFS SUPERFAMILY"/>
    <property type="match status" value="1"/>
</dbReference>
<dbReference type="InterPro" id="IPR011701">
    <property type="entry name" value="MFS"/>
</dbReference>
<feature type="domain" description="Major facilitator superfamily (MFS) profile" evidence="5">
    <location>
        <begin position="1"/>
        <end position="402"/>
    </location>
</feature>
<feature type="transmembrane region" description="Helical" evidence="4">
    <location>
        <begin position="374"/>
        <end position="393"/>
    </location>
</feature>
<dbReference type="RefSeq" id="WP_183968183.1">
    <property type="nucleotide sequence ID" value="NZ_BAABBZ010000058.1"/>
</dbReference>
<feature type="transmembrane region" description="Helical" evidence="4">
    <location>
        <begin position="138"/>
        <end position="158"/>
    </location>
</feature>
<feature type="transmembrane region" description="Helical" evidence="4">
    <location>
        <begin position="52"/>
        <end position="72"/>
    </location>
</feature>
<keyword evidence="2 4" id="KW-1133">Transmembrane helix</keyword>
<feature type="transmembrane region" description="Helical" evidence="4">
    <location>
        <begin position="345"/>
        <end position="368"/>
    </location>
</feature>
<dbReference type="Pfam" id="PF07690">
    <property type="entry name" value="MFS_1"/>
    <property type="match status" value="1"/>
</dbReference>
<dbReference type="AlphaFoldDB" id="A0A7W6GVD1"/>
<feature type="transmembrane region" description="Helical" evidence="4">
    <location>
        <begin position="310"/>
        <end position="333"/>
    </location>
</feature>